<evidence type="ECO:0000313" key="3">
    <source>
        <dbReference type="Proteomes" id="UP000685013"/>
    </source>
</evidence>
<comment type="caution">
    <text evidence="2">The sequence shown here is derived from an EMBL/GenBank/DDBJ whole genome shotgun (WGS) entry which is preliminary data.</text>
</comment>
<proteinExistence type="predicted"/>
<sequence length="70" mass="8103">MLMKFRTAFVAPNSRVFGREELAMDPRDIAMRYLKKDFVIDLAAMLPLPQELLGMWHPFSASMNVLADRM</sequence>
<keyword evidence="3" id="KW-1185">Reference proteome</keyword>
<protein>
    <submittedName>
        <fullName evidence="2">Cyclic nucleotide-gated ion channel 18</fullName>
    </submittedName>
</protein>
<dbReference type="Proteomes" id="UP000685013">
    <property type="component" value="Chromosome 11"/>
</dbReference>
<dbReference type="EMBL" id="JAGKQH010000011">
    <property type="protein sequence ID" value="KAG6587479.1"/>
    <property type="molecule type" value="Genomic_DNA"/>
</dbReference>
<dbReference type="GO" id="GO:0016020">
    <property type="term" value="C:membrane"/>
    <property type="evidence" value="ECO:0007669"/>
    <property type="project" value="UniProtKB-SubCell"/>
</dbReference>
<gene>
    <name evidence="2" type="primary">CNGC18</name>
    <name evidence="2" type="ORF">SDJN03_16044</name>
</gene>
<keyword evidence="1" id="KW-0813">Transport</keyword>
<reference evidence="2 3" key="1">
    <citation type="journal article" date="2021" name="Hortic Res">
        <title>The domestication of Cucurbita argyrosperma as revealed by the genome of its wild relative.</title>
        <authorList>
            <person name="Barrera-Redondo J."/>
            <person name="Sanchez-de la Vega G."/>
            <person name="Aguirre-Liguori J.A."/>
            <person name="Castellanos-Morales G."/>
            <person name="Gutierrez-Guerrero Y.T."/>
            <person name="Aguirre-Dugua X."/>
            <person name="Aguirre-Planter E."/>
            <person name="Tenaillon M.I."/>
            <person name="Lira-Saade R."/>
            <person name="Eguiarte L.E."/>
        </authorList>
    </citation>
    <scope>NUCLEOTIDE SEQUENCE [LARGE SCALE GENOMIC DNA]</scope>
    <source>
        <strain evidence="2">JBR-2021</strain>
    </source>
</reference>
<dbReference type="GO" id="GO:0034220">
    <property type="term" value="P:monoatomic ion transmembrane transport"/>
    <property type="evidence" value="ECO:0007669"/>
    <property type="project" value="UniProtKB-KW"/>
</dbReference>
<dbReference type="PANTHER" id="PTHR45651:SF39">
    <property type="entry name" value="CYCLIC NUCLEOTIDE-GATED ION CHANNEL 18"/>
    <property type="match status" value="1"/>
</dbReference>
<evidence type="ECO:0000256" key="1">
    <source>
        <dbReference type="ARBA" id="ARBA00023303"/>
    </source>
</evidence>
<feature type="non-terminal residue" evidence="2">
    <location>
        <position position="1"/>
    </location>
</feature>
<evidence type="ECO:0000313" key="2">
    <source>
        <dbReference type="EMBL" id="KAG6587479.1"/>
    </source>
</evidence>
<dbReference type="AlphaFoldDB" id="A0AAV6MU36"/>
<name>A0AAV6MU36_9ROSI</name>
<accession>A0AAV6MU36</accession>
<dbReference type="PANTHER" id="PTHR45651">
    <property type="entry name" value="CYCLIC NUCLEOTIDE-GATED ION CHANNEL 15-RELATED-RELATED"/>
    <property type="match status" value="1"/>
</dbReference>
<keyword evidence="1" id="KW-0406">Ion transport</keyword>
<organism evidence="2 3">
    <name type="scientific">Cucurbita argyrosperma subsp. sororia</name>
    <dbReference type="NCBI Taxonomy" id="37648"/>
    <lineage>
        <taxon>Eukaryota</taxon>
        <taxon>Viridiplantae</taxon>
        <taxon>Streptophyta</taxon>
        <taxon>Embryophyta</taxon>
        <taxon>Tracheophyta</taxon>
        <taxon>Spermatophyta</taxon>
        <taxon>Magnoliopsida</taxon>
        <taxon>eudicotyledons</taxon>
        <taxon>Gunneridae</taxon>
        <taxon>Pentapetalae</taxon>
        <taxon>rosids</taxon>
        <taxon>fabids</taxon>
        <taxon>Cucurbitales</taxon>
        <taxon>Cucurbitaceae</taxon>
        <taxon>Cucurbiteae</taxon>
        <taxon>Cucurbita</taxon>
    </lineage>
</organism>
<keyword evidence="1" id="KW-0407">Ion channel</keyword>